<evidence type="ECO:0000313" key="1">
    <source>
        <dbReference type="EMBL" id="GAH49112.1"/>
    </source>
</evidence>
<comment type="caution">
    <text evidence="1">The sequence shown here is derived from an EMBL/GenBank/DDBJ whole genome shotgun (WGS) entry which is preliminary data.</text>
</comment>
<name>X1FVT9_9ZZZZ</name>
<accession>X1FVT9</accession>
<proteinExistence type="predicted"/>
<organism evidence="1">
    <name type="scientific">marine sediment metagenome</name>
    <dbReference type="NCBI Taxonomy" id="412755"/>
    <lineage>
        <taxon>unclassified sequences</taxon>
        <taxon>metagenomes</taxon>
        <taxon>ecological metagenomes</taxon>
    </lineage>
</organism>
<feature type="non-terminal residue" evidence="1">
    <location>
        <position position="56"/>
    </location>
</feature>
<reference evidence="1" key="1">
    <citation type="journal article" date="2014" name="Front. Microbiol.">
        <title>High frequency of phylogenetically diverse reductive dehalogenase-homologous genes in deep subseafloor sedimentary metagenomes.</title>
        <authorList>
            <person name="Kawai M."/>
            <person name="Futagami T."/>
            <person name="Toyoda A."/>
            <person name="Takaki Y."/>
            <person name="Nishi S."/>
            <person name="Hori S."/>
            <person name="Arai W."/>
            <person name="Tsubouchi T."/>
            <person name="Morono Y."/>
            <person name="Uchiyama I."/>
            <person name="Ito T."/>
            <person name="Fujiyama A."/>
            <person name="Inagaki F."/>
            <person name="Takami H."/>
        </authorList>
    </citation>
    <scope>NUCLEOTIDE SEQUENCE</scope>
    <source>
        <strain evidence="1">Expedition CK06-06</strain>
    </source>
</reference>
<dbReference type="AlphaFoldDB" id="X1FVT9"/>
<dbReference type="EMBL" id="BARU01024408">
    <property type="protein sequence ID" value="GAH49112.1"/>
    <property type="molecule type" value="Genomic_DNA"/>
</dbReference>
<sequence>MVDEDIIDIIAIKAKEKSLTTEHEIVDILKNVTGSRLPDLLSTLRINVPELNFEKI</sequence>
<gene>
    <name evidence="1" type="ORF">S03H2_39467</name>
</gene>
<protein>
    <submittedName>
        <fullName evidence="1">Uncharacterized protein</fullName>
    </submittedName>
</protein>